<evidence type="ECO:0000313" key="6">
    <source>
        <dbReference type="EMBL" id="MDQ0393602.1"/>
    </source>
</evidence>
<feature type="domain" description="HTH lysR-type" evidence="5">
    <location>
        <begin position="1"/>
        <end position="59"/>
    </location>
</feature>
<dbReference type="PANTHER" id="PTHR30537">
    <property type="entry name" value="HTH-TYPE TRANSCRIPTIONAL REGULATOR"/>
    <property type="match status" value="1"/>
</dbReference>
<comment type="caution">
    <text evidence="6">The sequence shown here is derived from an EMBL/GenBank/DDBJ whole genome shotgun (WGS) entry which is preliminary data.</text>
</comment>
<keyword evidence="4" id="KW-0804">Transcription</keyword>
<evidence type="ECO:0000256" key="1">
    <source>
        <dbReference type="ARBA" id="ARBA00009437"/>
    </source>
</evidence>
<dbReference type="InterPro" id="IPR005119">
    <property type="entry name" value="LysR_subst-bd"/>
</dbReference>
<protein>
    <submittedName>
        <fullName evidence="6">LysR family transcriptional regulator for bpeEF and oprC</fullName>
    </submittedName>
</protein>
<dbReference type="Pfam" id="PF03466">
    <property type="entry name" value="LysR_substrate"/>
    <property type="match status" value="1"/>
</dbReference>
<dbReference type="Proteomes" id="UP001237448">
    <property type="component" value="Unassembled WGS sequence"/>
</dbReference>
<dbReference type="Gene3D" id="3.40.190.290">
    <property type="match status" value="1"/>
</dbReference>
<dbReference type="Pfam" id="PF00126">
    <property type="entry name" value="HTH_1"/>
    <property type="match status" value="1"/>
</dbReference>
<dbReference type="PANTHER" id="PTHR30537:SF80">
    <property type="entry name" value="TRANSCRIPTIONAL REGULATOR"/>
    <property type="match status" value="1"/>
</dbReference>
<dbReference type="EMBL" id="JAUSVK010000001">
    <property type="protein sequence ID" value="MDQ0393602.1"/>
    <property type="molecule type" value="Genomic_DNA"/>
</dbReference>
<evidence type="ECO:0000313" key="7">
    <source>
        <dbReference type="Proteomes" id="UP001237448"/>
    </source>
</evidence>
<evidence type="ECO:0000259" key="5">
    <source>
        <dbReference type="PROSITE" id="PS50931"/>
    </source>
</evidence>
<dbReference type="InterPro" id="IPR036388">
    <property type="entry name" value="WH-like_DNA-bd_sf"/>
</dbReference>
<dbReference type="Gene3D" id="1.10.10.10">
    <property type="entry name" value="Winged helix-like DNA-binding domain superfamily/Winged helix DNA-binding domain"/>
    <property type="match status" value="1"/>
</dbReference>
<dbReference type="InterPro" id="IPR000847">
    <property type="entry name" value="LysR_HTH_N"/>
</dbReference>
<reference evidence="6 7" key="1">
    <citation type="submission" date="2023-07" db="EMBL/GenBank/DDBJ databases">
        <title>Genomic Encyclopedia of Type Strains, Phase IV (KMG-IV): sequencing the most valuable type-strain genomes for metagenomic binning, comparative biology and taxonomic classification.</title>
        <authorList>
            <person name="Goeker M."/>
        </authorList>
    </citation>
    <scope>NUCLEOTIDE SEQUENCE [LARGE SCALE GENOMIC DNA]</scope>
    <source>
        <strain evidence="6 7">DSM 5896</strain>
    </source>
</reference>
<dbReference type="InterPro" id="IPR058163">
    <property type="entry name" value="LysR-type_TF_proteobact-type"/>
</dbReference>
<organism evidence="6 7">
    <name type="scientific">Labrys monachus</name>
    <dbReference type="NCBI Taxonomy" id="217067"/>
    <lineage>
        <taxon>Bacteria</taxon>
        <taxon>Pseudomonadati</taxon>
        <taxon>Pseudomonadota</taxon>
        <taxon>Alphaproteobacteria</taxon>
        <taxon>Hyphomicrobiales</taxon>
        <taxon>Xanthobacteraceae</taxon>
        <taxon>Labrys</taxon>
    </lineage>
</organism>
<gene>
    <name evidence="6" type="ORF">J3R73_003394</name>
</gene>
<keyword evidence="3" id="KW-0238">DNA-binding</keyword>
<dbReference type="CDD" id="cd08422">
    <property type="entry name" value="PBP2_CrgA_like"/>
    <property type="match status" value="1"/>
</dbReference>
<accession>A0ABU0FGY5</accession>
<evidence type="ECO:0000256" key="3">
    <source>
        <dbReference type="ARBA" id="ARBA00023125"/>
    </source>
</evidence>
<dbReference type="SUPFAM" id="SSF46785">
    <property type="entry name" value="Winged helix' DNA-binding domain"/>
    <property type="match status" value="1"/>
</dbReference>
<proteinExistence type="inferred from homology"/>
<dbReference type="PROSITE" id="PS50931">
    <property type="entry name" value="HTH_LYSR"/>
    <property type="match status" value="1"/>
</dbReference>
<evidence type="ECO:0000256" key="2">
    <source>
        <dbReference type="ARBA" id="ARBA00023015"/>
    </source>
</evidence>
<comment type="similarity">
    <text evidence="1">Belongs to the LysR transcriptional regulatory family.</text>
</comment>
<sequence>MDQLKRMRLFVRTVETESFSRAGKAESVSQSTVSKEVAALEAHLGSLLIRRSSRGLSVTEKGQEFYDFATGMLGDLEAAEARIRSGELSARGRLRVTCSPVFSNRLISPRLPALFARHPDLTIDLEVSERYVSLIEDGVDVAIRIGDLPDSSLLARQIGCVEAAVVASPAYLAEYGTPASPDDLAHHKCLPFTFQGNSKTWKFKTSEGPIAIMPFGPLRTNDPESVHAAVLAGMGLAQGPNWMFAGDIEAGRLVSVLEDYRPRLYPIQAVSSTTRRMTGAIKVFVDFVAGLLKDEPNLRMR</sequence>
<dbReference type="InterPro" id="IPR036390">
    <property type="entry name" value="WH_DNA-bd_sf"/>
</dbReference>
<keyword evidence="2" id="KW-0805">Transcription regulation</keyword>
<evidence type="ECO:0000256" key="4">
    <source>
        <dbReference type="ARBA" id="ARBA00023163"/>
    </source>
</evidence>
<dbReference type="SUPFAM" id="SSF53850">
    <property type="entry name" value="Periplasmic binding protein-like II"/>
    <property type="match status" value="1"/>
</dbReference>
<keyword evidence="7" id="KW-1185">Reference proteome</keyword>
<name>A0ABU0FGY5_9HYPH</name>